<dbReference type="Pfam" id="PF06568">
    <property type="entry name" value="YjiS-like"/>
    <property type="match status" value="1"/>
</dbReference>
<comment type="caution">
    <text evidence="2">The sequence shown here is derived from an EMBL/GenBank/DDBJ whole genome shotgun (WGS) entry which is preliminary data.</text>
</comment>
<dbReference type="InterPro" id="IPR009506">
    <property type="entry name" value="YjiS-like"/>
</dbReference>
<protein>
    <recommendedName>
        <fullName evidence="1">YjiS-like domain-containing protein</fullName>
    </recommendedName>
</protein>
<name>A0ABQ5U3F6_9PROT</name>
<keyword evidence="3" id="KW-1185">Reference proteome</keyword>
<dbReference type="EMBL" id="BSNF01000006">
    <property type="protein sequence ID" value="GLQ06256.1"/>
    <property type="molecule type" value="Genomic_DNA"/>
</dbReference>
<dbReference type="RefSeq" id="WP_169560312.1">
    <property type="nucleotide sequence ID" value="NZ_BSNF01000006.1"/>
</dbReference>
<feature type="domain" description="YjiS-like" evidence="1">
    <location>
        <begin position="30"/>
        <end position="65"/>
    </location>
</feature>
<evidence type="ECO:0000259" key="1">
    <source>
        <dbReference type="Pfam" id="PF06568"/>
    </source>
</evidence>
<sequence>MSIGTLNIKPTKGYGFDLKTGKSGFTAKVLASLLLWQERASMRAQLAQLDEENLIDMGISRQDARTEARKPFWRA</sequence>
<evidence type="ECO:0000313" key="2">
    <source>
        <dbReference type="EMBL" id="GLQ06256.1"/>
    </source>
</evidence>
<accession>A0ABQ5U3F6</accession>
<evidence type="ECO:0000313" key="3">
    <source>
        <dbReference type="Proteomes" id="UP001161409"/>
    </source>
</evidence>
<reference evidence="2" key="1">
    <citation type="journal article" date="2014" name="Int. J. Syst. Evol. Microbiol.">
        <title>Complete genome of a new Firmicutes species belonging to the dominant human colonic microbiota ('Ruminococcus bicirculans') reveals two chromosomes and a selective capacity to utilize plant glucans.</title>
        <authorList>
            <consortium name="NISC Comparative Sequencing Program"/>
            <person name="Wegmann U."/>
            <person name="Louis P."/>
            <person name="Goesmann A."/>
            <person name="Henrissat B."/>
            <person name="Duncan S.H."/>
            <person name="Flint H.J."/>
        </authorList>
    </citation>
    <scope>NUCLEOTIDE SEQUENCE</scope>
    <source>
        <strain evidence="2">NBRC 103408</strain>
    </source>
</reference>
<dbReference type="Proteomes" id="UP001161409">
    <property type="component" value="Unassembled WGS sequence"/>
</dbReference>
<gene>
    <name evidence="2" type="ORF">GCM10007924_14770</name>
</gene>
<organism evidence="2 3">
    <name type="scientific">Sneathiella chinensis</name>
    <dbReference type="NCBI Taxonomy" id="349750"/>
    <lineage>
        <taxon>Bacteria</taxon>
        <taxon>Pseudomonadati</taxon>
        <taxon>Pseudomonadota</taxon>
        <taxon>Alphaproteobacteria</taxon>
        <taxon>Sneathiellales</taxon>
        <taxon>Sneathiellaceae</taxon>
        <taxon>Sneathiella</taxon>
    </lineage>
</organism>
<proteinExistence type="predicted"/>
<reference evidence="2" key="2">
    <citation type="submission" date="2023-01" db="EMBL/GenBank/DDBJ databases">
        <title>Draft genome sequence of Sneathiella chinensis strain NBRC 103408.</title>
        <authorList>
            <person name="Sun Q."/>
            <person name="Mori K."/>
        </authorList>
    </citation>
    <scope>NUCLEOTIDE SEQUENCE</scope>
    <source>
        <strain evidence="2">NBRC 103408</strain>
    </source>
</reference>